<name>A0ABY7EQ37_MYAAR</name>
<protein>
    <submittedName>
        <fullName evidence="1">HS12B-like protein</fullName>
    </submittedName>
</protein>
<reference evidence="1" key="1">
    <citation type="submission" date="2022-11" db="EMBL/GenBank/DDBJ databases">
        <title>Centuries of genome instability and evolution in soft-shell clam transmissible cancer (bioRxiv).</title>
        <authorList>
            <person name="Hart S.F.M."/>
            <person name="Yonemitsu M.A."/>
            <person name="Giersch R.M."/>
            <person name="Beal B.F."/>
            <person name="Arriagada G."/>
            <person name="Davis B.W."/>
            <person name="Ostrander E.A."/>
            <person name="Goff S.P."/>
            <person name="Metzger M.J."/>
        </authorList>
    </citation>
    <scope>NUCLEOTIDE SEQUENCE</scope>
    <source>
        <strain evidence="1">MELC-2E11</strain>
        <tissue evidence="1">Siphon/mantle</tissue>
    </source>
</reference>
<gene>
    <name evidence="1" type="ORF">MAR_026275</name>
</gene>
<organism evidence="1 2">
    <name type="scientific">Mya arenaria</name>
    <name type="common">Soft-shell clam</name>
    <dbReference type="NCBI Taxonomy" id="6604"/>
    <lineage>
        <taxon>Eukaryota</taxon>
        <taxon>Metazoa</taxon>
        <taxon>Spiralia</taxon>
        <taxon>Lophotrochozoa</taxon>
        <taxon>Mollusca</taxon>
        <taxon>Bivalvia</taxon>
        <taxon>Autobranchia</taxon>
        <taxon>Heteroconchia</taxon>
        <taxon>Euheterodonta</taxon>
        <taxon>Imparidentia</taxon>
        <taxon>Neoheterodontei</taxon>
        <taxon>Myida</taxon>
        <taxon>Myoidea</taxon>
        <taxon>Myidae</taxon>
        <taxon>Mya</taxon>
    </lineage>
</organism>
<dbReference type="Gene3D" id="3.30.420.40">
    <property type="match status" value="1"/>
</dbReference>
<sequence>MATAKDTTFSAFGYDAETKYMALCLEDKTEGFYFFQHFKMSLYKTKKLSRETKIKDLNGKELPALDVFSKVIKHLSEETYKQLSRNMTGITEDDVLWVITVPAIWSDAAKQFMREAANKEGQLISQFMKF</sequence>
<dbReference type="PANTHER" id="PTHR14187">
    <property type="entry name" value="ALPHA KINASE/ELONGATION FACTOR 2 KINASE"/>
    <property type="match status" value="1"/>
</dbReference>
<proteinExistence type="predicted"/>
<keyword evidence="2" id="KW-1185">Reference proteome</keyword>
<evidence type="ECO:0000313" key="2">
    <source>
        <dbReference type="Proteomes" id="UP001164746"/>
    </source>
</evidence>
<dbReference type="Proteomes" id="UP001164746">
    <property type="component" value="Chromosome 8"/>
</dbReference>
<dbReference type="InterPro" id="IPR043129">
    <property type="entry name" value="ATPase_NBD"/>
</dbReference>
<accession>A0ABY7EQ37</accession>
<dbReference type="SUPFAM" id="SSF53067">
    <property type="entry name" value="Actin-like ATPase domain"/>
    <property type="match status" value="1"/>
</dbReference>
<evidence type="ECO:0000313" key="1">
    <source>
        <dbReference type="EMBL" id="WAR12095.1"/>
    </source>
</evidence>
<dbReference type="EMBL" id="CP111019">
    <property type="protein sequence ID" value="WAR12095.1"/>
    <property type="molecule type" value="Genomic_DNA"/>
</dbReference>
<dbReference type="PANTHER" id="PTHR14187:SF5">
    <property type="entry name" value="HEAT SHOCK 70 KDA PROTEIN 12A"/>
    <property type="match status" value="1"/>
</dbReference>